<dbReference type="eggNOG" id="COG2311">
    <property type="taxonomic scope" value="Bacteria"/>
</dbReference>
<sequence length="101" mass="10719">MRGLFAMLFGAGVVRFCERLERRLTAAPVADLYLRRCMWLLLFGLIHGALIIPADSLTAGAAAGDAGECVGTDTDQQSGAVYILTSLLCQTVFIWNGAGAP</sequence>
<accession>W0V5J4</accession>
<dbReference type="RefSeq" id="WP_038491812.1">
    <property type="nucleotide sequence ID" value="NZ_BCTH01000078.1"/>
</dbReference>
<organism evidence="1 2">
    <name type="scientific">Janthinobacterium agaricidamnosum NBRC 102515 = DSM 9628</name>
    <dbReference type="NCBI Taxonomy" id="1349767"/>
    <lineage>
        <taxon>Bacteria</taxon>
        <taxon>Pseudomonadati</taxon>
        <taxon>Pseudomonadota</taxon>
        <taxon>Betaproteobacteria</taxon>
        <taxon>Burkholderiales</taxon>
        <taxon>Oxalobacteraceae</taxon>
        <taxon>Janthinobacterium</taxon>
    </lineage>
</organism>
<dbReference type="OrthoDB" id="9807744at2"/>
<keyword evidence="2" id="KW-1185">Reference proteome</keyword>
<proteinExistence type="predicted"/>
<gene>
    <name evidence="1" type="ORF">GJA_2240</name>
</gene>
<dbReference type="Proteomes" id="UP000027604">
    <property type="component" value="Chromosome I"/>
</dbReference>
<protein>
    <submittedName>
        <fullName evidence="1">Uncharacterized protein</fullName>
    </submittedName>
</protein>
<dbReference type="KEGG" id="jag:GJA_2240"/>
<evidence type="ECO:0000313" key="2">
    <source>
        <dbReference type="Proteomes" id="UP000027604"/>
    </source>
</evidence>
<name>W0V5J4_9BURK</name>
<dbReference type="AlphaFoldDB" id="W0V5J4"/>
<evidence type="ECO:0000313" key="1">
    <source>
        <dbReference type="EMBL" id="CDG82875.1"/>
    </source>
</evidence>
<reference evidence="1 2" key="1">
    <citation type="journal article" date="2015" name="Genome Announc.">
        <title>Genome Sequence of Mushroom Soft-Rot Pathogen Janthinobacterium agaricidamnosum.</title>
        <authorList>
            <person name="Graupner K."/>
            <person name="Lackner G."/>
            <person name="Hertweck C."/>
        </authorList>
    </citation>
    <scope>NUCLEOTIDE SEQUENCE [LARGE SCALE GENOMIC DNA]</scope>
    <source>
        <strain evidence="2">NBRC 102515 / DSM 9628</strain>
    </source>
</reference>
<dbReference type="HOGENOM" id="CLU_2287701_0_0_4"/>
<dbReference type="EMBL" id="HG322949">
    <property type="protein sequence ID" value="CDG82875.1"/>
    <property type="molecule type" value="Genomic_DNA"/>
</dbReference>